<accession>A0AAW0J8J5</accession>
<dbReference type="AlphaFoldDB" id="A0AAW0J8J5"/>
<evidence type="ECO:0000313" key="2">
    <source>
        <dbReference type="Proteomes" id="UP000237347"/>
    </source>
</evidence>
<dbReference type="Proteomes" id="UP000237347">
    <property type="component" value="Unassembled WGS sequence"/>
</dbReference>
<evidence type="ECO:0008006" key="3">
    <source>
        <dbReference type="Google" id="ProtNLM"/>
    </source>
</evidence>
<dbReference type="EMBL" id="PKMF04000643">
    <property type="protein sequence ID" value="KAK7823143.1"/>
    <property type="molecule type" value="Genomic_DNA"/>
</dbReference>
<sequence length="71" mass="8063">MCLVVKQIDFVLISIIAICHVRLTQGLFLAGCSMTPKYNLLDHHEYLITRSVQQIQIKAKISIPIARVMQP</sequence>
<comment type="caution">
    <text evidence="1">The sequence shown here is derived from an EMBL/GenBank/DDBJ whole genome shotgun (WGS) entry which is preliminary data.</text>
</comment>
<keyword evidence="2" id="KW-1185">Reference proteome</keyword>
<evidence type="ECO:0000313" key="1">
    <source>
        <dbReference type="EMBL" id="KAK7823143.1"/>
    </source>
</evidence>
<proteinExistence type="predicted"/>
<name>A0AAW0J8J5_QUESU</name>
<protein>
    <recommendedName>
        <fullName evidence="3">Secreted protein</fullName>
    </recommendedName>
</protein>
<organism evidence="1 2">
    <name type="scientific">Quercus suber</name>
    <name type="common">Cork oak</name>
    <dbReference type="NCBI Taxonomy" id="58331"/>
    <lineage>
        <taxon>Eukaryota</taxon>
        <taxon>Viridiplantae</taxon>
        <taxon>Streptophyta</taxon>
        <taxon>Embryophyta</taxon>
        <taxon>Tracheophyta</taxon>
        <taxon>Spermatophyta</taxon>
        <taxon>Magnoliopsida</taxon>
        <taxon>eudicotyledons</taxon>
        <taxon>Gunneridae</taxon>
        <taxon>Pentapetalae</taxon>
        <taxon>rosids</taxon>
        <taxon>fabids</taxon>
        <taxon>Fagales</taxon>
        <taxon>Fagaceae</taxon>
        <taxon>Quercus</taxon>
    </lineage>
</organism>
<gene>
    <name evidence="1" type="ORF">CFP56_035753</name>
</gene>
<reference evidence="1 2" key="1">
    <citation type="journal article" date="2018" name="Sci. Data">
        <title>The draft genome sequence of cork oak.</title>
        <authorList>
            <person name="Ramos A.M."/>
            <person name="Usie A."/>
            <person name="Barbosa P."/>
            <person name="Barros P.M."/>
            <person name="Capote T."/>
            <person name="Chaves I."/>
            <person name="Simoes F."/>
            <person name="Abreu I."/>
            <person name="Carrasquinho I."/>
            <person name="Faro C."/>
            <person name="Guimaraes J.B."/>
            <person name="Mendonca D."/>
            <person name="Nobrega F."/>
            <person name="Rodrigues L."/>
            <person name="Saibo N.J.M."/>
            <person name="Varela M.C."/>
            <person name="Egas C."/>
            <person name="Matos J."/>
            <person name="Miguel C.M."/>
            <person name="Oliveira M.M."/>
            <person name="Ricardo C.P."/>
            <person name="Goncalves S."/>
        </authorList>
    </citation>
    <scope>NUCLEOTIDE SEQUENCE [LARGE SCALE GENOMIC DNA]</scope>
    <source>
        <strain evidence="2">cv. HL8</strain>
    </source>
</reference>